<reference key="2">
    <citation type="submission" date="2011-04" db="EMBL/GenBank/DDBJ databases">
        <title>Whole genome sequence of Melissococcus plutonius ATCC 35311.</title>
        <authorList>
            <person name="Okumura K."/>
            <person name="Arai R."/>
            <person name="Osaki M."/>
            <person name="Okura M."/>
            <person name="Kirikae T."/>
            <person name="Takamatsu D."/>
            <person name="Akiyama T."/>
        </authorList>
    </citation>
    <scope>NUCLEOTIDE SEQUENCE</scope>
    <source>
        <strain>ATCC 35311</strain>
    </source>
</reference>
<dbReference type="PANTHER" id="PTHR21180:SF32">
    <property type="entry name" value="ENDONUCLEASE_EXONUCLEASE_PHOSPHATASE FAMILY DOMAIN-CONTAINING PROTEIN 1"/>
    <property type="match status" value="1"/>
</dbReference>
<dbReference type="InterPro" id="IPR010994">
    <property type="entry name" value="RuvA_2-like"/>
</dbReference>
<dbReference type="GO" id="GO:0015627">
    <property type="term" value="C:type II protein secretion system complex"/>
    <property type="evidence" value="ECO:0007669"/>
    <property type="project" value="TreeGrafter"/>
</dbReference>
<dbReference type="Pfam" id="PF12836">
    <property type="entry name" value="HHH_3"/>
    <property type="match status" value="1"/>
</dbReference>
<dbReference type="GO" id="GO:0015628">
    <property type="term" value="P:protein secretion by the type II secretion system"/>
    <property type="evidence" value="ECO:0007669"/>
    <property type="project" value="TreeGrafter"/>
</dbReference>
<proteinExistence type="predicted"/>
<dbReference type="KEGG" id="mps:MPTP_1252"/>
<evidence type="ECO:0000256" key="1">
    <source>
        <dbReference type="SAM" id="Phobius"/>
    </source>
</evidence>
<evidence type="ECO:0000313" key="4">
    <source>
        <dbReference type="Proteomes" id="UP000008456"/>
    </source>
</evidence>
<dbReference type="EMBL" id="AP012200">
    <property type="protein sequence ID" value="BAK21701.1"/>
    <property type="molecule type" value="Genomic_DNA"/>
</dbReference>
<dbReference type="InterPro" id="IPR019554">
    <property type="entry name" value="Soluble_ligand-bd"/>
</dbReference>
<dbReference type="HOGENOM" id="CLU_052011_1_0_9"/>
<dbReference type="SUPFAM" id="SSF47781">
    <property type="entry name" value="RuvA domain 2-like"/>
    <property type="match status" value="1"/>
</dbReference>
<dbReference type="Pfam" id="PF10531">
    <property type="entry name" value="SLBB"/>
    <property type="match status" value="1"/>
</dbReference>
<reference evidence="3 4" key="1">
    <citation type="journal article" date="2011" name="J. Bacteriol.">
        <title>Complete genome sequence of Melissococcus plutonius ATCC 35311.</title>
        <authorList>
            <person name="Okumura K."/>
            <person name="Arai R."/>
            <person name="Okura M."/>
            <person name="Kirikae T."/>
            <person name="Takamatsu D."/>
            <person name="Osaki M."/>
            <person name="Miyoshi-Akiyama T."/>
        </authorList>
    </citation>
    <scope>NUCLEOTIDE SEQUENCE [LARGE SCALE GENOMIC DNA]</scope>
    <source>
        <strain evidence="4">ATCC 35311 / CIP 104052 / LMG 20360 / NCIMB 702443</strain>
    </source>
</reference>
<dbReference type="AlphaFoldDB" id="F3YB23"/>
<gene>
    <name evidence="3" type="ordered locus">MPTP_1252</name>
</gene>
<keyword evidence="3" id="KW-0675">Receptor</keyword>
<name>F3YB23_MELPT</name>
<dbReference type="Gene3D" id="1.10.150.320">
    <property type="entry name" value="Photosystem II 12 kDa extrinsic protein"/>
    <property type="match status" value="1"/>
</dbReference>
<keyword evidence="1" id="KW-1133">Transmembrane helix</keyword>
<dbReference type="InterPro" id="IPR051675">
    <property type="entry name" value="Endo/Exo/Phosphatase_dom_1"/>
</dbReference>
<feature type="transmembrane region" description="Helical" evidence="1">
    <location>
        <begin position="12"/>
        <end position="35"/>
    </location>
</feature>
<keyword evidence="1" id="KW-0472">Membrane</keyword>
<evidence type="ECO:0000259" key="2">
    <source>
        <dbReference type="Pfam" id="PF10531"/>
    </source>
</evidence>
<organism evidence="3 4">
    <name type="scientific">Melissococcus plutonius (strain ATCC 35311 / DSM 29964 / CIP 104052 / LMG 20360 / NCIMB 702443)</name>
    <dbReference type="NCBI Taxonomy" id="940190"/>
    <lineage>
        <taxon>Bacteria</taxon>
        <taxon>Bacillati</taxon>
        <taxon>Bacillota</taxon>
        <taxon>Bacilli</taxon>
        <taxon>Lactobacillales</taxon>
        <taxon>Enterococcaceae</taxon>
        <taxon>Melissococcus</taxon>
    </lineage>
</organism>
<dbReference type="PANTHER" id="PTHR21180">
    <property type="entry name" value="ENDONUCLEASE/EXONUCLEASE/PHOSPHATASE FAMILY DOMAIN-CONTAINING PROTEIN 1"/>
    <property type="match status" value="1"/>
</dbReference>
<protein>
    <submittedName>
        <fullName evidence="3">Late competence protein ComEA, DNA receptor</fullName>
    </submittedName>
</protein>
<evidence type="ECO:0000313" key="3">
    <source>
        <dbReference type="EMBL" id="BAK21701.1"/>
    </source>
</evidence>
<dbReference type="Proteomes" id="UP000008456">
    <property type="component" value="Chromosome"/>
</dbReference>
<sequence length="187" mass="21455">MMERCQKLLKSYLSFISIDFIIIIFIALIGINYTMSKSEETVKQQPTFDISKEEKKVEIDKTEKATQQNESPYLDIKGAVKAPGMYKGKINMRVWDAIALAGGLTEEAETKQVNFSQKIADQMVIYIPIKGEEIQEISYSTPEKTNQLNKKLENEKVNLNQADEQQLQQLNGIGLKKAQEIIRYREE</sequence>
<feature type="domain" description="Soluble ligand binding" evidence="2">
    <location>
        <begin position="75"/>
        <end position="127"/>
    </location>
</feature>
<keyword evidence="4" id="KW-1185">Reference proteome</keyword>
<accession>F3YB23</accession>
<keyword evidence="1" id="KW-0812">Transmembrane</keyword>
<dbReference type="STRING" id="940190.MPTP_1252"/>